<dbReference type="Pfam" id="PF00001">
    <property type="entry name" value="7tm_1"/>
    <property type="match status" value="1"/>
</dbReference>
<keyword evidence="3 5" id="KW-1133">Transmembrane helix</keyword>
<feature type="transmembrane region" description="Helical" evidence="5">
    <location>
        <begin position="78"/>
        <end position="101"/>
    </location>
</feature>
<dbReference type="OrthoDB" id="6101595at2759"/>
<organism evidence="7 8">
    <name type="scientific">Biomphalaria glabrata</name>
    <name type="common">Bloodfluke planorb</name>
    <name type="synonym">Freshwater snail</name>
    <dbReference type="NCBI Taxonomy" id="6526"/>
    <lineage>
        <taxon>Eukaryota</taxon>
        <taxon>Metazoa</taxon>
        <taxon>Spiralia</taxon>
        <taxon>Lophotrochozoa</taxon>
        <taxon>Mollusca</taxon>
        <taxon>Gastropoda</taxon>
        <taxon>Heterobranchia</taxon>
        <taxon>Euthyneura</taxon>
        <taxon>Panpulmonata</taxon>
        <taxon>Hygrophila</taxon>
        <taxon>Lymnaeoidea</taxon>
        <taxon>Planorbidae</taxon>
        <taxon>Biomphalaria</taxon>
    </lineage>
</organism>
<dbReference type="SUPFAM" id="SSF81321">
    <property type="entry name" value="Family A G protein-coupled receptor-like"/>
    <property type="match status" value="1"/>
</dbReference>
<dbReference type="EnsemblMetazoa" id="BGLB021146-RA">
    <property type="protein sequence ID" value="BGLB021146-PA"/>
    <property type="gene ID" value="BGLB021146"/>
</dbReference>
<dbReference type="RefSeq" id="XP_013066725.2">
    <property type="nucleotide sequence ID" value="XM_013211271.2"/>
</dbReference>
<evidence type="ECO:0000256" key="1">
    <source>
        <dbReference type="ARBA" id="ARBA00004370"/>
    </source>
</evidence>
<evidence type="ECO:0000259" key="6">
    <source>
        <dbReference type="PROSITE" id="PS50262"/>
    </source>
</evidence>
<dbReference type="PROSITE" id="PS50262">
    <property type="entry name" value="G_PROTEIN_RECEP_F1_2"/>
    <property type="match status" value="1"/>
</dbReference>
<keyword evidence="4 5" id="KW-0472">Membrane</keyword>
<evidence type="ECO:0000256" key="2">
    <source>
        <dbReference type="ARBA" id="ARBA00022692"/>
    </source>
</evidence>
<feature type="transmembrane region" description="Helical" evidence="5">
    <location>
        <begin position="222"/>
        <end position="241"/>
    </location>
</feature>
<feature type="transmembrane region" description="Helical" evidence="5">
    <location>
        <begin position="270"/>
        <end position="290"/>
    </location>
</feature>
<protein>
    <recommendedName>
        <fullName evidence="6">G-protein coupled receptors family 1 profile domain-containing protein</fullName>
    </recommendedName>
</protein>
<sequence>MSNVSNLDVNKTQTSHVQSESLFVAPEIFVSSQTLHSFGQVFDTWFSLTVCLVGLVTNVANIIIFWKMGYRETVNITMSAIALWDVIKVTAGMTLRFYGPISLSDPAFGKSWENITFHKLTYIHVLSGNVSYVMGGYVAIERCLCVIWPFTVRSKLTPKITFAILLAISLVVFGSLSPIMNMFEFRWVYSKDYGNYIAIYDYAPFYYEGGKVFIQGYRILNFLYPMLSLFSMTISSAIIVYQLRKSTEFRLQGFRGERKQVQISSRDKQIFKMLLVVIVCFIASLFPRFVHYTVMLVEPEYYFLKRFHNIFWVVVYIVAFADFLHASLNLFIFLAMSSAFRGMFYSTFHLFRCDGINKHKHNILEVRDIEFKLDSNNLLKKTFETTARKPSP</sequence>
<evidence type="ECO:0000256" key="5">
    <source>
        <dbReference type="SAM" id="Phobius"/>
    </source>
</evidence>
<proteinExistence type="predicted"/>
<evidence type="ECO:0000313" key="8">
    <source>
        <dbReference type="Proteomes" id="UP000076420"/>
    </source>
</evidence>
<reference evidence="7" key="1">
    <citation type="submission" date="2020-05" db="UniProtKB">
        <authorList>
            <consortium name="EnsemblMetazoa"/>
        </authorList>
    </citation>
    <scope>IDENTIFICATION</scope>
    <source>
        <strain evidence="7">BB02</strain>
    </source>
</reference>
<name>A0A2C9KLV6_BIOGL</name>
<keyword evidence="2 5" id="KW-0812">Transmembrane</keyword>
<dbReference type="AlphaFoldDB" id="A0A2C9KLV6"/>
<gene>
    <name evidence="7" type="primary">106055126</name>
</gene>
<feature type="transmembrane region" description="Helical" evidence="5">
    <location>
        <begin position="121"/>
        <end position="140"/>
    </location>
</feature>
<dbReference type="PROSITE" id="PS00237">
    <property type="entry name" value="G_PROTEIN_RECEP_F1_1"/>
    <property type="match status" value="1"/>
</dbReference>
<feature type="domain" description="G-protein coupled receptors family 1 profile" evidence="6">
    <location>
        <begin position="57"/>
        <end position="333"/>
    </location>
</feature>
<dbReference type="PANTHER" id="PTHR46641">
    <property type="entry name" value="FMRFAMIDE RECEPTOR-RELATED"/>
    <property type="match status" value="1"/>
</dbReference>
<dbReference type="Gene3D" id="1.20.1070.10">
    <property type="entry name" value="Rhodopsin 7-helix transmembrane proteins"/>
    <property type="match status" value="1"/>
</dbReference>
<accession>A0A2C9KLV6</accession>
<dbReference type="Proteomes" id="UP000076420">
    <property type="component" value="Unassembled WGS sequence"/>
</dbReference>
<evidence type="ECO:0000256" key="3">
    <source>
        <dbReference type="ARBA" id="ARBA00022989"/>
    </source>
</evidence>
<feature type="transmembrane region" description="Helical" evidence="5">
    <location>
        <begin position="160"/>
        <end position="180"/>
    </location>
</feature>
<evidence type="ECO:0000256" key="4">
    <source>
        <dbReference type="ARBA" id="ARBA00023136"/>
    </source>
</evidence>
<dbReference type="InterPro" id="IPR000276">
    <property type="entry name" value="GPCR_Rhodpsn"/>
</dbReference>
<dbReference type="InterPro" id="IPR052954">
    <property type="entry name" value="GPCR-Ligand_Int"/>
</dbReference>
<feature type="transmembrane region" description="Helical" evidence="5">
    <location>
        <begin position="45"/>
        <end position="66"/>
    </location>
</feature>
<dbReference type="GO" id="GO:0004930">
    <property type="term" value="F:G protein-coupled receptor activity"/>
    <property type="evidence" value="ECO:0007669"/>
    <property type="project" value="InterPro"/>
</dbReference>
<evidence type="ECO:0000313" key="7">
    <source>
        <dbReference type="EnsemblMetazoa" id="BGLB021146-PA"/>
    </source>
</evidence>
<dbReference type="PANTHER" id="PTHR46641:SF18">
    <property type="entry name" value="G-PROTEIN COUPLED RECEPTORS FAMILY 1 PROFILE DOMAIN-CONTAINING PROTEIN"/>
    <property type="match status" value="1"/>
</dbReference>
<dbReference type="VEuPathDB" id="VectorBase:BGLB021146"/>
<feature type="transmembrane region" description="Helical" evidence="5">
    <location>
        <begin position="310"/>
        <end position="336"/>
    </location>
</feature>
<dbReference type="KEGG" id="bgt:106055126"/>
<comment type="subcellular location">
    <subcellularLocation>
        <location evidence="1">Membrane</location>
    </subcellularLocation>
</comment>
<dbReference type="GO" id="GO:0016020">
    <property type="term" value="C:membrane"/>
    <property type="evidence" value="ECO:0007669"/>
    <property type="project" value="UniProtKB-SubCell"/>
</dbReference>
<dbReference type="VEuPathDB" id="VectorBase:BGLAX_029579"/>
<dbReference type="InterPro" id="IPR017452">
    <property type="entry name" value="GPCR_Rhodpsn_7TM"/>
</dbReference>